<dbReference type="InterPro" id="IPR029058">
    <property type="entry name" value="AB_hydrolase_fold"/>
</dbReference>
<dbReference type="KEGG" id="vcw:GJQ55_03485"/>
<dbReference type="PIRSF" id="PIRSF037442">
    <property type="entry name" value="UCP037442_abhydr"/>
    <property type="match status" value="1"/>
</dbReference>
<dbReference type="InterPro" id="IPR017208">
    <property type="entry name" value="UCP037442_abhydr"/>
</dbReference>
<keyword evidence="1" id="KW-1133">Transmembrane helix</keyword>
<proteinExistence type="predicted"/>
<dbReference type="RefSeq" id="WP_228346135.1">
    <property type="nucleotide sequence ID" value="NZ_CP046056.1"/>
</dbReference>
<evidence type="ECO:0000259" key="2">
    <source>
        <dbReference type="Pfam" id="PF12146"/>
    </source>
</evidence>
<sequence length="306" mass="33928">MTASINTKTSGHLASAGQNTLPAGETIRIRTKNGAELAAKVFEPQGVAKGVCIIAPATGVAHYLYDDFARWLAGQGYVALSFDYEGMGDSVRGHLKHCKSDKLSWASNDCPVVLAYVKERFAGLERIWIGHSVGGHMIGFMGHNPDIDRIITVGSGVGTWWYNSAPTKRVAWFLWYFLVPAVVPVAGYFPGKKLGIMTDMPKGVILQWRRWCLKKEYAVGAEGDWLRQRFASVKTPITSVEFSDDEMMSARSVAMLHSFFTGAPKNHIRVTPQDIGQKRIGHIGWHRQRYAALWDQVFAPVLKGEC</sequence>
<gene>
    <name evidence="3" type="ORF">GJQ55_03485</name>
</gene>
<keyword evidence="1" id="KW-0472">Membrane</keyword>
<evidence type="ECO:0000313" key="3">
    <source>
        <dbReference type="EMBL" id="QQD23603.1"/>
    </source>
</evidence>
<protein>
    <submittedName>
        <fullName evidence="3">Alpha/beta hydrolase</fullName>
    </submittedName>
</protein>
<dbReference type="GO" id="GO:0016787">
    <property type="term" value="F:hydrolase activity"/>
    <property type="evidence" value="ECO:0007669"/>
    <property type="project" value="UniProtKB-KW"/>
</dbReference>
<dbReference type="SUPFAM" id="SSF53474">
    <property type="entry name" value="alpha/beta-Hydrolases"/>
    <property type="match status" value="1"/>
</dbReference>
<keyword evidence="4" id="KW-1185">Reference proteome</keyword>
<keyword evidence="3" id="KW-0378">Hydrolase</keyword>
<name>A0A9X7UX11_9GAMM</name>
<accession>A0A9X7UX11</accession>
<organism evidence="3 4">
    <name type="scientific">Venatoribacter cucullus</name>
    <dbReference type="NCBI Taxonomy" id="2661630"/>
    <lineage>
        <taxon>Bacteria</taxon>
        <taxon>Pseudomonadati</taxon>
        <taxon>Pseudomonadota</taxon>
        <taxon>Gammaproteobacteria</taxon>
        <taxon>Oceanospirillales</taxon>
        <taxon>Oceanospirillaceae</taxon>
        <taxon>Venatoribacter</taxon>
    </lineage>
</organism>
<dbReference type="Gene3D" id="3.40.50.1820">
    <property type="entry name" value="alpha/beta hydrolase"/>
    <property type="match status" value="1"/>
</dbReference>
<reference evidence="3 4" key="1">
    <citation type="submission" date="2019-11" db="EMBL/GenBank/DDBJ databases">
        <title>Venatorbacter sp. nov. a predator of Campylobacter and other Gram-negative bacteria.</title>
        <authorList>
            <person name="Saeedi A."/>
            <person name="Cummings N.J."/>
            <person name="Connerton I.F."/>
            <person name="Connerton P.L."/>
        </authorList>
    </citation>
    <scope>NUCLEOTIDE SEQUENCE [LARGE SCALE GENOMIC DNA]</scope>
    <source>
        <strain evidence="3">XL5</strain>
    </source>
</reference>
<feature type="transmembrane region" description="Helical" evidence="1">
    <location>
        <begin position="172"/>
        <end position="191"/>
    </location>
</feature>
<dbReference type="InterPro" id="IPR022742">
    <property type="entry name" value="Hydrolase_4"/>
</dbReference>
<keyword evidence="1" id="KW-0812">Transmembrane</keyword>
<evidence type="ECO:0000256" key="1">
    <source>
        <dbReference type="SAM" id="Phobius"/>
    </source>
</evidence>
<dbReference type="EMBL" id="CP046056">
    <property type="protein sequence ID" value="QQD23603.1"/>
    <property type="molecule type" value="Genomic_DNA"/>
</dbReference>
<dbReference type="AlphaFoldDB" id="A0A9X7UX11"/>
<evidence type="ECO:0000313" key="4">
    <source>
        <dbReference type="Proteomes" id="UP000596074"/>
    </source>
</evidence>
<dbReference type="Proteomes" id="UP000596074">
    <property type="component" value="Chromosome"/>
</dbReference>
<dbReference type="Pfam" id="PF12146">
    <property type="entry name" value="Hydrolase_4"/>
    <property type="match status" value="1"/>
</dbReference>
<feature type="domain" description="Serine aminopeptidase S33" evidence="2">
    <location>
        <begin position="49"/>
        <end position="174"/>
    </location>
</feature>